<dbReference type="EMBL" id="LR796587">
    <property type="protein sequence ID" value="CAB4152385.1"/>
    <property type="molecule type" value="Genomic_DNA"/>
</dbReference>
<evidence type="ECO:0000313" key="1">
    <source>
        <dbReference type="EMBL" id="CAB4152385.1"/>
    </source>
</evidence>
<organism evidence="1">
    <name type="scientific">uncultured Caudovirales phage</name>
    <dbReference type="NCBI Taxonomy" id="2100421"/>
    <lineage>
        <taxon>Viruses</taxon>
        <taxon>Duplodnaviria</taxon>
        <taxon>Heunggongvirae</taxon>
        <taxon>Uroviricota</taxon>
        <taxon>Caudoviricetes</taxon>
        <taxon>Peduoviridae</taxon>
        <taxon>Maltschvirus</taxon>
        <taxon>Maltschvirus maltsch</taxon>
    </lineage>
</organism>
<protein>
    <submittedName>
        <fullName evidence="1">Uncharacterized protein</fullName>
    </submittedName>
</protein>
<accession>A0A6J5MYT1</accession>
<name>A0A6J5MYT1_9CAUD</name>
<proteinExistence type="predicted"/>
<sequence length="68" mass="8116">MKTEVKEVSFQVPNKKQIIKDVTLDLIEKFKAEHGEGWKLEMYEAIDNEIMKFQGSLEYWKAIRKNIK</sequence>
<gene>
    <name evidence="1" type="ORF">UFOVP618_8</name>
</gene>
<reference evidence="1" key="1">
    <citation type="submission" date="2020-04" db="EMBL/GenBank/DDBJ databases">
        <authorList>
            <person name="Chiriac C."/>
            <person name="Salcher M."/>
            <person name="Ghai R."/>
            <person name="Kavagutti S V."/>
        </authorList>
    </citation>
    <scope>NUCLEOTIDE SEQUENCE</scope>
</reference>